<evidence type="ECO:0000259" key="7">
    <source>
        <dbReference type="PROSITE" id="PS50109"/>
    </source>
</evidence>
<dbReference type="InterPro" id="IPR052162">
    <property type="entry name" value="Sensor_kinase/Photoreceptor"/>
</dbReference>
<evidence type="ECO:0000313" key="11">
    <source>
        <dbReference type="EMBL" id="TFF35780.1"/>
    </source>
</evidence>
<comment type="caution">
    <text evidence="6">Lacks conserved residue(s) required for the propagation of feature annotation.</text>
</comment>
<dbReference type="SMART" id="SM00086">
    <property type="entry name" value="PAC"/>
    <property type="match status" value="6"/>
</dbReference>
<dbReference type="CDD" id="cd00130">
    <property type="entry name" value="PAS"/>
    <property type="match status" value="5"/>
</dbReference>
<accession>A0A4Y8SAZ1</accession>
<keyword evidence="4" id="KW-0808">Transferase</keyword>
<dbReference type="InterPro" id="IPR005467">
    <property type="entry name" value="His_kinase_dom"/>
</dbReference>
<keyword evidence="3" id="KW-0597">Phosphoprotein</keyword>
<comment type="catalytic activity">
    <reaction evidence="1">
        <text>ATP + protein L-histidine = ADP + protein N-phospho-L-histidine.</text>
        <dbReference type="EC" id="2.7.13.3"/>
    </reaction>
</comment>
<comment type="caution">
    <text evidence="11">The sequence shown here is derived from an EMBL/GenBank/DDBJ whole genome shotgun (WGS) entry which is preliminary data.</text>
</comment>
<feature type="domain" description="PAS" evidence="9">
    <location>
        <begin position="522"/>
        <end position="586"/>
    </location>
</feature>
<dbReference type="Pfam" id="PF13426">
    <property type="entry name" value="PAS_9"/>
    <property type="match status" value="1"/>
</dbReference>
<dbReference type="SMART" id="SM00388">
    <property type="entry name" value="HisKA"/>
    <property type="match status" value="1"/>
</dbReference>
<keyword evidence="12" id="KW-1185">Reference proteome</keyword>
<evidence type="ECO:0000313" key="12">
    <source>
        <dbReference type="Proteomes" id="UP000297540"/>
    </source>
</evidence>
<feature type="domain" description="PAC" evidence="10">
    <location>
        <begin position="342"/>
        <end position="394"/>
    </location>
</feature>
<dbReference type="RefSeq" id="WP_133233031.1">
    <property type="nucleotide sequence ID" value="NZ_SOZE01000019.1"/>
</dbReference>
<dbReference type="Gene3D" id="1.10.287.130">
    <property type="match status" value="1"/>
</dbReference>
<dbReference type="Pfam" id="PF08447">
    <property type="entry name" value="PAS_3"/>
    <property type="match status" value="3"/>
</dbReference>
<evidence type="ECO:0000256" key="3">
    <source>
        <dbReference type="ARBA" id="ARBA00022553"/>
    </source>
</evidence>
<dbReference type="AlphaFoldDB" id="A0A4Y8SAZ1"/>
<dbReference type="Gene3D" id="3.30.450.20">
    <property type="entry name" value="PAS domain"/>
    <property type="match status" value="6"/>
</dbReference>
<protein>
    <recommendedName>
        <fullName evidence="2">histidine kinase</fullName>
        <ecNumber evidence="2">2.7.13.3</ecNumber>
    </recommendedName>
</protein>
<evidence type="ECO:0000259" key="8">
    <source>
        <dbReference type="PROSITE" id="PS50110"/>
    </source>
</evidence>
<dbReference type="PANTHER" id="PTHR43304">
    <property type="entry name" value="PHYTOCHROME-LIKE PROTEIN CPH1"/>
    <property type="match status" value="1"/>
</dbReference>
<dbReference type="EC" id="2.7.13.3" evidence="2"/>
<dbReference type="GO" id="GO:0000155">
    <property type="term" value="F:phosphorelay sensor kinase activity"/>
    <property type="evidence" value="ECO:0007669"/>
    <property type="project" value="InterPro"/>
</dbReference>
<dbReference type="InterPro" id="IPR000014">
    <property type="entry name" value="PAS"/>
</dbReference>
<dbReference type="Pfam" id="PF00512">
    <property type="entry name" value="HisKA"/>
    <property type="match status" value="1"/>
</dbReference>
<dbReference type="SUPFAM" id="SSF55874">
    <property type="entry name" value="ATPase domain of HSP90 chaperone/DNA topoisomerase II/histidine kinase"/>
    <property type="match status" value="1"/>
</dbReference>
<dbReference type="PRINTS" id="PR00344">
    <property type="entry name" value="BCTRLSENSOR"/>
</dbReference>
<dbReference type="PROSITE" id="PS50113">
    <property type="entry name" value="PAC"/>
    <property type="match status" value="4"/>
</dbReference>
<dbReference type="InterPro" id="IPR004358">
    <property type="entry name" value="Sig_transdc_His_kin-like_C"/>
</dbReference>
<dbReference type="SUPFAM" id="SSF52172">
    <property type="entry name" value="CheY-like"/>
    <property type="match status" value="1"/>
</dbReference>
<evidence type="ECO:0000259" key="9">
    <source>
        <dbReference type="PROSITE" id="PS50112"/>
    </source>
</evidence>
<reference evidence="11 12" key="1">
    <citation type="journal article" date="2017" name="Int. J. Syst. Evol. Microbiol.">
        <title>Mucilaginibacterpsychrotolerans sp. nov., isolated from peatlands.</title>
        <authorList>
            <person name="Deng Y."/>
            <person name="Shen L."/>
            <person name="Xu B."/>
            <person name="Liu Y."/>
            <person name="Gu Z."/>
            <person name="Liu H."/>
            <person name="Zhou Y."/>
        </authorList>
    </citation>
    <scope>NUCLEOTIDE SEQUENCE [LARGE SCALE GENOMIC DNA]</scope>
    <source>
        <strain evidence="11 12">NH7-4</strain>
    </source>
</reference>
<dbReference type="Gene3D" id="2.10.70.100">
    <property type="match status" value="1"/>
</dbReference>
<name>A0A4Y8SAZ1_9SPHI</name>
<dbReference type="InterPro" id="IPR000700">
    <property type="entry name" value="PAS-assoc_C"/>
</dbReference>
<feature type="domain" description="PAC" evidence="10">
    <location>
        <begin position="594"/>
        <end position="646"/>
    </location>
</feature>
<dbReference type="NCBIfam" id="TIGR00229">
    <property type="entry name" value="sensory_box"/>
    <property type="match status" value="3"/>
</dbReference>
<dbReference type="PROSITE" id="PS50109">
    <property type="entry name" value="HIS_KIN"/>
    <property type="match status" value="1"/>
</dbReference>
<dbReference type="PROSITE" id="PS50110">
    <property type="entry name" value="RESPONSE_REGULATORY"/>
    <property type="match status" value="1"/>
</dbReference>
<dbReference type="EMBL" id="SOZE01000019">
    <property type="protein sequence ID" value="TFF35780.1"/>
    <property type="molecule type" value="Genomic_DNA"/>
</dbReference>
<dbReference type="InterPro" id="IPR001789">
    <property type="entry name" value="Sig_transdc_resp-reg_receiver"/>
</dbReference>
<dbReference type="InterPro" id="IPR036097">
    <property type="entry name" value="HisK_dim/P_sf"/>
</dbReference>
<feature type="domain" description="PAS" evidence="9">
    <location>
        <begin position="267"/>
        <end position="340"/>
    </location>
</feature>
<sequence length="1130" mass="126809">MPRLKILHLESVAADAAAVRFALSEAGLDFDKAGVCNRDAYIHQLANFSPDIVLAAYSSCDINCLEGLNLLKQAAPGVPMILLVQPAQEQLAIDALQQGVADYLLKGSLGRLPHAIANALQKAKLEACNAQLTQKVNSIESFIGTAELIAGTGSLQIDLVTQERRWSAGMYRILGYSPGQVTASLELFTRHLHPEDVGILPKMFDDAIGTQDNVEFKFRIVAVDGTVKYLYSKIIVTRDEGGSPQMVTGFIQDISKLELSQQQLTQANYELNRILGTIDEVIFARDIINSRQIHISAACEKIFGYKPEAFMADPTLWHSILHPDNATMRADNFVELLQGKAVSVRYKIMHKHLGSRWVETRVVPTLNSQGILARVDGVTRDITGQIKIEEDLKASELRLRLLIENSNEIISVASVDDKVLFISDNVSRILGYTANEFKLRRFTQGYIHPADQQMHDEIVAKTKASPGEIQPFTWRVMHADGHWVWVAGKVTNLLHLPPINGIVANYRDVTGHKAADEKLVLSEQRYRNIVETAQEGIWMIDENMVTVFVNKKMCDMIGYSPEEILGRHNYDFKEKNEREATIKRIRSRAPGVVQTHESVFITKSGKRIICRVSINGVFDQHGCYKATLGMVTDITEYKAQQDALKKSEANLLAIIENTSDLVYSLDRELNFITFNQQFSQTIKQVYGIQVTQGSNSLELLAGFDAQVAEKWKVIYNKALDGIPQQFVNEYPAGTEKVYLSYSVNPIWESGEVIGLSCFSRDITRQKADELALVQSEANLRSVFENTDLGIILYDQNLRIVSYNKIAAGQTRYILGKVPKLGKNTFDYFPKKRWPEVKQIIARVMAHETVCYEVAYDLPKGGQAWVEARWFGVTNKQKQVVGIILTLKDINDRKHAELEREKMTADLIRRNQELEQFTYIISHNLRAPVANIMGLSALLDTETVPGQDTETLHALSSSVDHLDKVILDLNQIMEVNKQLGENKELINLTSLVDEIKEELTLDIQKYHAVITCGFNNAPGLFTVRSYLYSIFQNLITNSIKYRKIDIAPQIQIVSFIADNQITISFTDNCIGIDTKRYGTELFGLYKRFSFNVEGKGMGLFMVKKQVESLGGTISVESEPGNGAKFVVQLPV</sequence>
<dbReference type="Pfam" id="PF08448">
    <property type="entry name" value="PAS_4"/>
    <property type="match status" value="2"/>
</dbReference>
<evidence type="ECO:0000256" key="1">
    <source>
        <dbReference type="ARBA" id="ARBA00000085"/>
    </source>
</evidence>
<dbReference type="OrthoDB" id="1522284at2"/>
<proteinExistence type="predicted"/>
<dbReference type="InterPro" id="IPR003661">
    <property type="entry name" value="HisK_dim/P_dom"/>
</dbReference>
<feature type="domain" description="Histidine kinase" evidence="7">
    <location>
        <begin position="919"/>
        <end position="1130"/>
    </location>
</feature>
<dbReference type="CDD" id="cd00082">
    <property type="entry name" value="HisKA"/>
    <property type="match status" value="1"/>
</dbReference>
<evidence type="ECO:0000256" key="2">
    <source>
        <dbReference type="ARBA" id="ARBA00012438"/>
    </source>
</evidence>
<dbReference type="InterPro" id="IPR003594">
    <property type="entry name" value="HATPase_dom"/>
</dbReference>
<dbReference type="InterPro" id="IPR013656">
    <property type="entry name" value="PAS_4"/>
</dbReference>
<evidence type="ECO:0000259" key="10">
    <source>
        <dbReference type="PROSITE" id="PS50113"/>
    </source>
</evidence>
<dbReference type="PROSITE" id="PS50112">
    <property type="entry name" value="PAS"/>
    <property type="match status" value="4"/>
</dbReference>
<dbReference type="Gene3D" id="3.40.50.2300">
    <property type="match status" value="1"/>
</dbReference>
<dbReference type="Gene3D" id="3.30.565.10">
    <property type="entry name" value="Histidine kinase-like ATPase, C-terminal domain"/>
    <property type="match status" value="1"/>
</dbReference>
<evidence type="ECO:0000256" key="6">
    <source>
        <dbReference type="PROSITE-ProRule" id="PRU00169"/>
    </source>
</evidence>
<dbReference type="InterPro" id="IPR011006">
    <property type="entry name" value="CheY-like_superfamily"/>
</dbReference>
<dbReference type="SUPFAM" id="SSF55785">
    <property type="entry name" value="PYP-like sensor domain (PAS domain)"/>
    <property type="match status" value="6"/>
</dbReference>
<dbReference type="Pfam" id="PF02518">
    <property type="entry name" value="HATPase_c"/>
    <property type="match status" value="1"/>
</dbReference>
<dbReference type="Proteomes" id="UP000297540">
    <property type="component" value="Unassembled WGS sequence"/>
</dbReference>
<feature type="domain" description="PAS" evidence="9">
    <location>
        <begin position="166"/>
        <end position="211"/>
    </location>
</feature>
<evidence type="ECO:0000256" key="4">
    <source>
        <dbReference type="ARBA" id="ARBA00022679"/>
    </source>
</evidence>
<feature type="domain" description="Response regulatory" evidence="8">
    <location>
        <begin position="5"/>
        <end position="121"/>
    </location>
</feature>
<gene>
    <name evidence="11" type="ORF">E2R66_17840</name>
</gene>
<dbReference type="InterPro" id="IPR013655">
    <property type="entry name" value="PAS_fold_3"/>
</dbReference>
<dbReference type="SUPFAM" id="SSF47384">
    <property type="entry name" value="Homodimeric domain of signal transducing histidine kinase"/>
    <property type="match status" value="1"/>
</dbReference>
<feature type="domain" description="PAC" evidence="10">
    <location>
        <begin position="847"/>
        <end position="901"/>
    </location>
</feature>
<organism evidence="11 12">
    <name type="scientific">Mucilaginibacter psychrotolerans</name>
    <dbReference type="NCBI Taxonomy" id="1524096"/>
    <lineage>
        <taxon>Bacteria</taxon>
        <taxon>Pseudomonadati</taxon>
        <taxon>Bacteroidota</taxon>
        <taxon>Sphingobacteriia</taxon>
        <taxon>Sphingobacteriales</taxon>
        <taxon>Sphingobacteriaceae</taxon>
        <taxon>Mucilaginibacter</taxon>
    </lineage>
</organism>
<evidence type="ECO:0000256" key="5">
    <source>
        <dbReference type="ARBA" id="ARBA00022777"/>
    </source>
</evidence>
<dbReference type="PANTHER" id="PTHR43304:SF1">
    <property type="entry name" value="PAC DOMAIN-CONTAINING PROTEIN"/>
    <property type="match status" value="1"/>
</dbReference>
<feature type="domain" description="PAS" evidence="9">
    <location>
        <begin position="395"/>
        <end position="453"/>
    </location>
</feature>
<dbReference type="SMART" id="SM00387">
    <property type="entry name" value="HATPase_c"/>
    <property type="match status" value="1"/>
</dbReference>
<dbReference type="InterPro" id="IPR035965">
    <property type="entry name" value="PAS-like_dom_sf"/>
</dbReference>
<keyword evidence="5" id="KW-0418">Kinase</keyword>
<dbReference type="InterPro" id="IPR001610">
    <property type="entry name" value="PAC"/>
</dbReference>
<feature type="domain" description="PAC" evidence="10">
    <location>
        <begin position="214"/>
        <end position="266"/>
    </location>
</feature>
<dbReference type="SMART" id="SM00091">
    <property type="entry name" value="PAS"/>
    <property type="match status" value="6"/>
</dbReference>
<dbReference type="InterPro" id="IPR036890">
    <property type="entry name" value="HATPase_C_sf"/>
</dbReference>